<dbReference type="PROSITE" id="PS50887">
    <property type="entry name" value="GGDEF"/>
    <property type="match status" value="1"/>
</dbReference>
<dbReference type="AlphaFoldDB" id="A0A4R1Q6T4"/>
<dbReference type="InterPro" id="IPR001633">
    <property type="entry name" value="EAL_dom"/>
</dbReference>
<dbReference type="Pfam" id="PF00563">
    <property type="entry name" value="EAL"/>
    <property type="match status" value="1"/>
</dbReference>
<evidence type="ECO:0000313" key="5">
    <source>
        <dbReference type="Proteomes" id="UP000295063"/>
    </source>
</evidence>
<feature type="domain" description="EAL" evidence="2">
    <location>
        <begin position="387"/>
        <end position="641"/>
    </location>
</feature>
<dbReference type="InterPro" id="IPR024478">
    <property type="entry name" value="HlyB_4HB_MCP"/>
</dbReference>
<dbReference type="Gene3D" id="3.30.70.270">
    <property type="match status" value="1"/>
</dbReference>
<feature type="transmembrane region" description="Helical" evidence="1">
    <location>
        <begin position="185"/>
        <end position="204"/>
    </location>
</feature>
<dbReference type="SMART" id="SM00267">
    <property type="entry name" value="GGDEF"/>
    <property type="match status" value="1"/>
</dbReference>
<protein>
    <submittedName>
        <fullName evidence="4">Diguanylate cyclase (GGDEF)-like protein</fullName>
    </submittedName>
</protein>
<dbReference type="RefSeq" id="WP_132078617.1">
    <property type="nucleotide sequence ID" value="NZ_SLUI01000005.1"/>
</dbReference>
<dbReference type="PROSITE" id="PS50883">
    <property type="entry name" value="EAL"/>
    <property type="match status" value="1"/>
</dbReference>
<dbReference type="SUPFAM" id="SSF141868">
    <property type="entry name" value="EAL domain-like"/>
    <property type="match status" value="1"/>
</dbReference>
<organism evidence="4 5">
    <name type="scientific">Anaerospora hongkongensis</name>
    <dbReference type="NCBI Taxonomy" id="244830"/>
    <lineage>
        <taxon>Bacteria</taxon>
        <taxon>Bacillati</taxon>
        <taxon>Bacillota</taxon>
        <taxon>Negativicutes</taxon>
        <taxon>Selenomonadales</taxon>
        <taxon>Sporomusaceae</taxon>
        <taxon>Anaerospora</taxon>
    </lineage>
</organism>
<feature type="domain" description="GGDEF" evidence="3">
    <location>
        <begin position="247"/>
        <end position="378"/>
    </location>
</feature>
<dbReference type="Gene3D" id="3.20.20.450">
    <property type="entry name" value="EAL domain"/>
    <property type="match status" value="1"/>
</dbReference>
<dbReference type="InterPro" id="IPR000160">
    <property type="entry name" value="GGDEF_dom"/>
</dbReference>
<dbReference type="InterPro" id="IPR029787">
    <property type="entry name" value="Nucleotide_cyclase"/>
</dbReference>
<gene>
    <name evidence="4" type="ORF">EV210_105121</name>
</gene>
<dbReference type="InterPro" id="IPR035919">
    <property type="entry name" value="EAL_sf"/>
</dbReference>
<dbReference type="InterPro" id="IPR043128">
    <property type="entry name" value="Rev_trsase/Diguanyl_cyclase"/>
</dbReference>
<dbReference type="NCBIfam" id="TIGR00254">
    <property type="entry name" value="GGDEF"/>
    <property type="match status" value="1"/>
</dbReference>
<name>A0A4R1Q6T4_9FIRM</name>
<evidence type="ECO:0000259" key="2">
    <source>
        <dbReference type="PROSITE" id="PS50883"/>
    </source>
</evidence>
<comment type="caution">
    <text evidence="4">The sequence shown here is derived from an EMBL/GenBank/DDBJ whole genome shotgun (WGS) entry which is preliminary data.</text>
</comment>
<keyword evidence="1" id="KW-0812">Transmembrane</keyword>
<evidence type="ECO:0000259" key="3">
    <source>
        <dbReference type="PROSITE" id="PS50887"/>
    </source>
</evidence>
<sequence>MNSSKLALTILFTAMFALTFYIRSFVADELSNIEYSVKTVQEENVKRLSKVVEVQGEVNKVPWLVSRLLVAEGAEKRQYVEKQVIAQINDIEHKYMNDCSERDDEQALHTYVEKNWQGYKTLVLQVMHAFENDNIAEARDRMEDSLLHLERVNDGLKMIVVLHERDVADKTGGIVRTIVLAQQNMLMLVIVALLTFIFISVIAFRKITSTERQLRKQAYHDDLTGLPNRFSFQQTMREELRRADRTDGGAVLFLDMDNFKIINDHYGHDAGDQFLVMIANKISSLCNANVFGARFGGDEFALCMRKADVAQVKELLKKLQLIITEPVQVNGAAILPTPSIGVAFFPQHGDTVVELLKNADIAMYQAKSKKNSYVIYEPKLLSDITARQIMEQNLKQAVDRNEFSLVYQPLICVTSNQLIGLEALLRWKSEQLGDVPPAEFIPLAEAAGTIIPIGCWVLNHAAAMIKTLAQLGVRDVFISVNVSVLQLMQENFIEIVEEVVQTQGISLDSLKIEITETVLVESFPQIKTKIKLMREMGIKICLDDFGTGYSSINYLTRLPLDILKLDKSLIRDLNRNERSQVVFKNLIHMAHDIGIQVVAEGVESQQQMELIRELGCDYAQGYYIGRPDSAAAIIQHYITRP</sequence>
<dbReference type="PANTHER" id="PTHR44757">
    <property type="entry name" value="DIGUANYLATE CYCLASE DGCP"/>
    <property type="match status" value="1"/>
</dbReference>
<dbReference type="Pfam" id="PF12729">
    <property type="entry name" value="4HB_MCP_1"/>
    <property type="match status" value="1"/>
</dbReference>
<proteinExistence type="predicted"/>
<keyword evidence="5" id="KW-1185">Reference proteome</keyword>
<reference evidence="4 5" key="1">
    <citation type="submission" date="2019-03" db="EMBL/GenBank/DDBJ databases">
        <title>Genomic Encyclopedia of Type Strains, Phase IV (KMG-IV): sequencing the most valuable type-strain genomes for metagenomic binning, comparative biology and taxonomic classification.</title>
        <authorList>
            <person name="Goeker M."/>
        </authorList>
    </citation>
    <scope>NUCLEOTIDE SEQUENCE [LARGE SCALE GENOMIC DNA]</scope>
    <source>
        <strain evidence="4 5">DSM 15969</strain>
    </source>
</reference>
<dbReference type="SUPFAM" id="SSF55073">
    <property type="entry name" value="Nucleotide cyclase"/>
    <property type="match status" value="1"/>
</dbReference>
<evidence type="ECO:0000313" key="4">
    <source>
        <dbReference type="EMBL" id="TCL37687.1"/>
    </source>
</evidence>
<accession>A0A4R1Q6T4</accession>
<dbReference type="OrthoDB" id="9805474at2"/>
<dbReference type="InterPro" id="IPR052155">
    <property type="entry name" value="Biofilm_reg_signaling"/>
</dbReference>
<keyword evidence="1" id="KW-0472">Membrane</keyword>
<dbReference type="Proteomes" id="UP000295063">
    <property type="component" value="Unassembled WGS sequence"/>
</dbReference>
<dbReference type="PANTHER" id="PTHR44757:SF2">
    <property type="entry name" value="BIOFILM ARCHITECTURE MAINTENANCE PROTEIN MBAA"/>
    <property type="match status" value="1"/>
</dbReference>
<dbReference type="Pfam" id="PF00990">
    <property type="entry name" value="GGDEF"/>
    <property type="match status" value="1"/>
</dbReference>
<dbReference type="SMART" id="SM00052">
    <property type="entry name" value="EAL"/>
    <property type="match status" value="1"/>
</dbReference>
<dbReference type="CDD" id="cd01949">
    <property type="entry name" value="GGDEF"/>
    <property type="match status" value="1"/>
</dbReference>
<evidence type="ECO:0000256" key="1">
    <source>
        <dbReference type="SAM" id="Phobius"/>
    </source>
</evidence>
<keyword evidence="1" id="KW-1133">Transmembrane helix</keyword>
<dbReference type="CDD" id="cd01948">
    <property type="entry name" value="EAL"/>
    <property type="match status" value="1"/>
</dbReference>
<dbReference type="EMBL" id="SLUI01000005">
    <property type="protein sequence ID" value="TCL37687.1"/>
    <property type="molecule type" value="Genomic_DNA"/>
</dbReference>